<dbReference type="InterPro" id="IPR036691">
    <property type="entry name" value="Endo/exonu/phosph_ase_sf"/>
</dbReference>
<evidence type="ECO:0000313" key="4">
    <source>
        <dbReference type="Proteomes" id="UP001501612"/>
    </source>
</evidence>
<evidence type="ECO:0000313" key="3">
    <source>
        <dbReference type="EMBL" id="GAA1922989.1"/>
    </source>
</evidence>
<dbReference type="Proteomes" id="UP001501612">
    <property type="component" value="Unassembled WGS sequence"/>
</dbReference>
<organism evidence="3 4">
    <name type="scientific">Nocardioides lentus</name>
    <dbReference type="NCBI Taxonomy" id="338077"/>
    <lineage>
        <taxon>Bacteria</taxon>
        <taxon>Bacillati</taxon>
        <taxon>Actinomycetota</taxon>
        <taxon>Actinomycetes</taxon>
        <taxon>Propionibacteriales</taxon>
        <taxon>Nocardioidaceae</taxon>
        <taxon>Nocardioides</taxon>
    </lineage>
</organism>
<gene>
    <name evidence="3" type="ORF">GCM10009737_25730</name>
</gene>
<accession>A0ABP5AY89</accession>
<feature type="domain" description="Endonuclease/exonuclease/phosphatase" evidence="2">
    <location>
        <begin position="51"/>
        <end position="271"/>
    </location>
</feature>
<dbReference type="SUPFAM" id="SSF56219">
    <property type="entry name" value="DNase I-like"/>
    <property type="match status" value="1"/>
</dbReference>
<comment type="caution">
    <text evidence="3">The sequence shown here is derived from an EMBL/GenBank/DDBJ whole genome shotgun (WGS) entry which is preliminary data.</text>
</comment>
<evidence type="ECO:0000256" key="1">
    <source>
        <dbReference type="SAM" id="SignalP"/>
    </source>
</evidence>
<reference evidence="4" key="1">
    <citation type="journal article" date="2019" name="Int. J. Syst. Evol. Microbiol.">
        <title>The Global Catalogue of Microorganisms (GCM) 10K type strain sequencing project: providing services to taxonomists for standard genome sequencing and annotation.</title>
        <authorList>
            <consortium name="The Broad Institute Genomics Platform"/>
            <consortium name="The Broad Institute Genome Sequencing Center for Infectious Disease"/>
            <person name="Wu L."/>
            <person name="Ma J."/>
        </authorList>
    </citation>
    <scope>NUCLEOTIDE SEQUENCE [LARGE SCALE GENOMIC DNA]</scope>
    <source>
        <strain evidence="4">JCM 14046</strain>
    </source>
</reference>
<protein>
    <recommendedName>
        <fullName evidence="2">Endonuclease/exonuclease/phosphatase domain-containing protein</fullName>
    </recommendedName>
</protein>
<evidence type="ECO:0000259" key="2">
    <source>
        <dbReference type="Pfam" id="PF03372"/>
    </source>
</evidence>
<proteinExistence type="predicted"/>
<keyword evidence="4" id="KW-1185">Reference proteome</keyword>
<feature type="chain" id="PRO_5046925640" description="Endonuclease/exonuclease/phosphatase domain-containing protein" evidence="1">
    <location>
        <begin position="29"/>
        <end position="281"/>
    </location>
</feature>
<name>A0ABP5AY89_9ACTN</name>
<dbReference type="Pfam" id="PF03372">
    <property type="entry name" value="Exo_endo_phos"/>
    <property type="match status" value="1"/>
</dbReference>
<keyword evidence="1" id="KW-0732">Signal</keyword>
<dbReference type="EMBL" id="BAAAMY010000005">
    <property type="protein sequence ID" value="GAA1922989.1"/>
    <property type="molecule type" value="Genomic_DNA"/>
</dbReference>
<dbReference type="InterPro" id="IPR006311">
    <property type="entry name" value="TAT_signal"/>
</dbReference>
<dbReference type="Gene3D" id="3.60.10.10">
    <property type="entry name" value="Endonuclease/exonuclease/phosphatase"/>
    <property type="match status" value="1"/>
</dbReference>
<dbReference type="PROSITE" id="PS51318">
    <property type="entry name" value="TAT"/>
    <property type="match status" value="1"/>
</dbReference>
<dbReference type="InterPro" id="IPR005135">
    <property type="entry name" value="Endo/exonuclease/phosphatase"/>
</dbReference>
<dbReference type="RefSeq" id="WP_344007810.1">
    <property type="nucleotide sequence ID" value="NZ_BAAAMY010000005.1"/>
</dbReference>
<sequence>MTSRTPRLLLGATVLAALLLAPTGAATAAPDARATGGTASAEAAGPAAVFLTHNVAGRLQNEGRTDPVAADLVRAVRSRTNVQGGVLQEICANQARVADRRLSGFRIHFFATGVRCASGAAFGNAVLLRNGPVVRNKVALPGDNSRIVGCATKKSPRLAVCSTHLVAARDDGAVRRQQGARVAQVAAGYVRRGFPTFVGGDFNDTPTADTLDPLYRRAYGGGARGVFTESNGCCGRSGTPTLGTAKFDYGFASAKWRVVRSWVGDASSSDHDRLWTVLRRR</sequence>
<feature type="signal peptide" evidence="1">
    <location>
        <begin position="1"/>
        <end position="28"/>
    </location>
</feature>